<organism evidence="1">
    <name type="scientific">viral metagenome</name>
    <dbReference type="NCBI Taxonomy" id="1070528"/>
    <lineage>
        <taxon>unclassified sequences</taxon>
        <taxon>metagenomes</taxon>
        <taxon>organismal metagenomes</taxon>
    </lineage>
</organism>
<reference evidence="1" key="1">
    <citation type="submission" date="2020-03" db="EMBL/GenBank/DDBJ databases">
        <title>The deep terrestrial virosphere.</title>
        <authorList>
            <person name="Holmfeldt K."/>
            <person name="Nilsson E."/>
            <person name="Simone D."/>
            <person name="Lopez-Fernandez M."/>
            <person name="Wu X."/>
            <person name="de Brujin I."/>
            <person name="Lundin D."/>
            <person name="Andersson A."/>
            <person name="Bertilsson S."/>
            <person name="Dopson M."/>
        </authorList>
    </citation>
    <scope>NUCLEOTIDE SEQUENCE</scope>
    <source>
        <strain evidence="1">MM415B00488</strain>
    </source>
</reference>
<sequence>MLLSRVAFSAPVDLPGDRTPRREAHIGPGLGSVEELQLVPVLGTALVRASAAGEMSYYPLTAVVRLVPLGALVLDSEAPARPKRPRVKEQAS</sequence>
<dbReference type="EMBL" id="MT141522">
    <property type="protein sequence ID" value="QJA64601.1"/>
    <property type="molecule type" value="Genomic_DNA"/>
</dbReference>
<evidence type="ECO:0000313" key="1">
    <source>
        <dbReference type="EMBL" id="QJA64601.1"/>
    </source>
</evidence>
<accession>A0A6M3J630</accession>
<proteinExistence type="predicted"/>
<gene>
    <name evidence="1" type="ORF">MM415B00488_0049</name>
</gene>
<dbReference type="AlphaFoldDB" id="A0A6M3J630"/>
<protein>
    <submittedName>
        <fullName evidence="1">Uncharacterized protein</fullName>
    </submittedName>
</protein>
<name>A0A6M3J630_9ZZZZ</name>